<feature type="domain" description="4Fe-4S ferredoxin-type" evidence="5">
    <location>
        <begin position="65"/>
        <end position="96"/>
    </location>
</feature>
<dbReference type="CDD" id="cd16373">
    <property type="entry name" value="DMSOR_beta_like"/>
    <property type="match status" value="1"/>
</dbReference>
<feature type="domain" description="4Fe-4S ferredoxin-type" evidence="5">
    <location>
        <begin position="155"/>
        <end position="184"/>
    </location>
</feature>
<dbReference type="Pfam" id="PF00037">
    <property type="entry name" value="Fer4"/>
    <property type="match status" value="1"/>
</dbReference>
<dbReference type="GO" id="GO:0046872">
    <property type="term" value="F:metal ion binding"/>
    <property type="evidence" value="ECO:0007669"/>
    <property type="project" value="UniProtKB-KW"/>
</dbReference>
<protein>
    <submittedName>
        <fullName evidence="6">4Fe-4S dicluster domain-containing protein</fullName>
    </submittedName>
</protein>
<dbReference type="SUPFAM" id="SSF54862">
    <property type="entry name" value="4Fe-4S ferredoxins"/>
    <property type="match status" value="1"/>
</dbReference>
<keyword evidence="3" id="KW-0411">Iron-sulfur</keyword>
<dbReference type="PROSITE" id="PS00198">
    <property type="entry name" value="4FE4S_FER_1"/>
    <property type="match status" value="2"/>
</dbReference>
<sequence>MIKLLKDVIEYLRQGTSDDYKVNRTRPPGAVDEKRFMALCIRCNRCLEVCPYHSIVRAGFGGKIGTPYIFSESKGCYLCMACCQLCPTGALDRTLNNPEQVKMGKAKIDPKICYSHLFLEHDVVPDESLTKIGALCNTCYNVCPLKDAAIVLKDNLYPLVTDACVGCGVCVERCPTSPIRAIHVIPTGMGRIDEAGFYFRKAKSHFEKSRSSASQQPGQPLSGERLLDEKFKIDSSGKQPTFEFPYEKPSSLEGWE</sequence>
<accession>A0A7C4EZ12</accession>
<name>A0A7C4EZ12_9BACT</name>
<dbReference type="PANTHER" id="PTHR43122">
    <property type="entry name" value="FERREDOXIN SUBUNIT OF PYRUVATE:FLAVODOXIN OXIDOREDUCTASE-RELATED"/>
    <property type="match status" value="1"/>
</dbReference>
<keyword evidence="1" id="KW-0479">Metal-binding</keyword>
<evidence type="ECO:0000259" key="5">
    <source>
        <dbReference type="PROSITE" id="PS51379"/>
    </source>
</evidence>
<dbReference type="PROSITE" id="PS51379">
    <property type="entry name" value="4FE4S_FER_2"/>
    <property type="match status" value="3"/>
</dbReference>
<dbReference type="AlphaFoldDB" id="A0A7C4EZ12"/>
<feature type="domain" description="4Fe-4S ferredoxin-type" evidence="5">
    <location>
        <begin position="27"/>
        <end position="60"/>
    </location>
</feature>
<dbReference type="InterPro" id="IPR017900">
    <property type="entry name" value="4Fe4S_Fe_S_CS"/>
</dbReference>
<dbReference type="InterPro" id="IPR017896">
    <property type="entry name" value="4Fe4S_Fe-S-bd"/>
</dbReference>
<dbReference type="Pfam" id="PF12838">
    <property type="entry name" value="Fer4_7"/>
    <property type="match status" value="1"/>
</dbReference>
<evidence type="ECO:0000256" key="3">
    <source>
        <dbReference type="ARBA" id="ARBA00023014"/>
    </source>
</evidence>
<evidence type="ECO:0000313" key="6">
    <source>
        <dbReference type="EMBL" id="HGH62215.1"/>
    </source>
</evidence>
<evidence type="ECO:0000256" key="2">
    <source>
        <dbReference type="ARBA" id="ARBA00023004"/>
    </source>
</evidence>
<dbReference type="PANTHER" id="PTHR43122:SF1">
    <property type="entry name" value="IRON-SULFUR-BINDING PROTEIN"/>
    <property type="match status" value="1"/>
</dbReference>
<reference evidence="6" key="1">
    <citation type="journal article" date="2020" name="mSystems">
        <title>Genome- and Community-Level Interaction Insights into Carbon Utilization and Element Cycling Functions of Hydrothermarchaeota in Hydrothermal Sediment.</title>
        <authorList>
            <person name="Zhou Z."/>
            <person name="Liu Y."/>
            <person name="Xu W."/>
            <person name="Pan J."/>
            <person name="Luo Z.H."/>
            <person name="Li M."/>
        </authorList>
    </citation>
    <scope>NUCLEOTIDE SEQUENCE [LARGE SCALE GENOMIC DNA]</scope>
    <source>
        <strain evidence="6">SpSt-769</strain>
    </source>
</reference>
<evidence type="ECO:0000256" key="4">
    <source>
        <dbReference type="SAM" id="MobiDB-lite"/>
    </source>
</evidence>
<keyword evidence="2" id="KW-0408">Iron</keyword>
<dbReference type="EMBL" id="DTGT01000425">
    <property type="protein sequence ID" value="HGH62215.1"/>
    <property type="molecule type" value="Genomic_DNA"/>
</dbReference>
<organism evidence="6">
    <name type="scientific">Desulfomonile tiedjei</name>
    <dbReference type="NCBI Taxonomy" id="2358"/>
    <lineage>
        <taxon>Bacteria</taxon>
        <taxon>Pseudomonadati</taxon>
        <taxon>Thermodesulfobacteriota</taxon>
        <taxon>Desulfomonilia</taxon>
        <taxon>Desulfomonilales</taxon>
        <taxon>Desulfomonilaceae</taxon>
        <taxon>Desulfomonile</taxon>
    </lineage>
</organism>
<proteinExistence type="predicted"/>
<dbReference type="Gene3D" id="3.30.70.20">
    <property type="match status" value="2"/>
</dbReference>
<feature type="region of interest" description="Disordered" evidence="4">
    <location>
        <begin position="233"/>
        <end position="256"/>
    </location>
</feature>
<evidence type="ECO:0000256" key="1">
    <source>
        <dbReference type="ARBA" id="ARBA00022723"/>
    </source>
</evidence>
<gene>
    <name evidence="6" type="ORF">ENV54_13060</name>
</gene>
<comment type="caution">
    <text evidence="6">The sequence shown here is derived from an EMBL/GenBank/DDBJ whole genome shotgun (WGS) entry which is preliminary data.</text>
</comment>
<dbReference type="GO" id="GO:0051536">
    <property type="term" value="F:iron-sulfur cluster binding"/>
    <property type="evidence" value="ECO:0007669"/>
    <property type="project" value="UniProtKB-KW"/>
</dbReference>